<comment type="subcellular location">
    <subcellularLocation>
        <location evidence="1">Nucleus</location>
    </subcellularLocation>
</comment>
<protein>
    <submittedName>
        <fullName evidence="14">PHD finger protein 10</fullName>
    </submittedName>
</protein>
<dbReference type="Gene3D" id="3.30.40.10">
    <property type="entry name" value="Zinc/RING finger domain, C3HC4 (zinc finger)"/>
    <property type="match status" value="1"/>
</dbReference>
<evidence type="ECO:0000256" key="10">
    <source>
        <dbReference type="PROSITE-ProRule" id="PRU00146"/>
    </source>
</evidence>
<evidence type="ECO:0000256" key="11">
    <source>
        <dbReference type="SAM" id="MobiDB-lite"/>
    </source>
</evidence>
<feature type="region of interest" description="Disordered" evidence="11">
    <location>
        <begin position="1"/>
        <end position="23"/>
    </location>
</feature>
<dbReference type="Pfam" id="PF00628">
    <property type="entry name" value="PHD"/>
    <property type="match status" value="1"/>
</dbReference>
<dbReference type="AlphaFoldDB" id="A0A0N5AKN5"/>
<dbReference type="PROSITE" id="PS50016">
    <property type="entry name" value="ZF_PHD_2"/>
    <property type="match status" value="2"/>
</dbReference>
<feature type="compositionally biased region" description="Polar residues" evidence="11">
    <location>
        <begin position="114"/>
        <end position="123"/>
    </location>
</feature>
<evidence type="ECO:0000313" key="13">
    <source>
        <dbReference type="Proteomes" id="UP000046393"/>
    </source>
</evidence>
<keyword evidence="5 10" id="KW-0863">Zinc-finger</keyword>
<dbReference type="InterPro" id="IPR013083">
    <property type="entry name" value="Znf_RING/FYVE/PHD"/>
</dbReference>
<evidence type="ECO:0000256" key="5">
    <source>
        <dbReference type="ARBA" id="ARBA00022771"/>
    </source>
</evidence>
<evidence type="ECO:0000256" key="8">
    <source>
        <dbReference type="ARBA" id="ARBA00023163"/>
    </source>
</evidence>
<accession>A0A0N5AKN5</accession>
<dbReference type="SUPFAM" id="SSF57903">
    <property type="entry name" value="FYVE/PHD zinc finger"/>
    <property type="match status" value="2"/>
</dbReference>
<feature type="compositionally biased region" description="Acidic residues" evidence="11">
    <location>
        <begin position="138"/>
        <end position="159"/>
    </location>
</feature>
<evidence type="ECO:0000313" key="14">
    <source>
        <dbReference type="WBParaSite" id="SMUV_0000506401-mRNA-1"/>
    </source>
</evidence>
<dbReference type="PANTHER" id="PTHR45888">
    <property type="entry name" value="HL01030P-RELATED"/>
    <property type="match status" value="1"/>
</dbReference>
<keyword evidence="13" id="KW-1185">Reference proteome</keyword>
<evidence type="ECO:0000256" key="9">
    <source>
        <dbReference type="ARBA" id="ARBA00023242"/>
    </source>
</evidence>
<dbReference type="InterPro" id="IPR036236">
    <property type="entry name" value="Znf_C2H2_sf"/>
</dbReference>
<proteinExistence type="inferred from homology"/>
<dbReference type="WBParaSite" id="SMUV_0000506401-mRNA-1">
    <property type="protein sequence ID" value="SMUV_0000506401-mRNA-1"/>
    <property type="gene ID" value="SMUV_0000506401"/>
</dbReference>
<keyword evidence="9" id="KW-0539">Nucleus</keyword>
<dbReference type="Proteomes" id="UP000046393">
    <property type="component" value="Unplaced"/>
</dbReference>
<keyword evidence="3" id="KW-0479">Metal-binding</keyword>
<feature type="region of interest" description="Disordered" evidence="11">
    <location>
        <begin position="114"/>
        <end position="196"/>
    </location>
</feature>
<evidence type="ECO:0000256" key="2">
    <source>
        <dbReference type="ARBA" id="ARBA00010539"/>
    </source>
</evidence>
<dbReference type="FunFam" id="3.30.40.10:FF:000005">
    <property type="entry name" value="zinc finger protein isoform X1"/>
    <property type="match status" value="1"/>
</dbReference>
<keyword evidence="4" id="KW-0677">Repeat</keyword>
<keyword evidence="7" id="KW-0805">Transcription regulation</keyword>
<feature type="domain" description="PHD-type" evidence="12">
    <location>
        <begin position="261"/>
        <end position="321"/>
    </location>
</feature>
<dbReference type="PANTHER" id="PTHR45888:SF5">
    <property type="entry name" value="D4, ISOFORM A"/>
    <property type="match status" value="1"/>
</dbReference>
<dbReference type="InterPro" id="IPR019787">
    <property type="entry name" value="Znf_PHD-finger"/>
</dbReference>
<sequence length="379" mass="41982">MMKNCSNWSSRNEEERRKRYPIIDAQTGTAQRPSNTAIHTIVDRYPASTPTQYCTYISKRWKRKKGSNPSSDAIELKYIVHCNPAINDVLNQTANGSSSGVSSSIVKRFPLSMDNVQSQPDSSQSERRNNKAGYEGNFDAEMEDPSEEDTMEASDEDDWSDGKRKKRRKNASDAPRRGRRPGTNTGASSSVGNTSALSVSSHFNTSTTQSVDPKPFGCQLCAARYKSRAGLNYHCANVHPEASNQRGTPQHPLMSPNIDVSTFCDICLGDCNENKKTAKPEQLVSCHDCGRSGHPTCLGFKENMIISIKKFGWQCLECKSCAICGFSDNDDQLLFCDDCDRGFHLYCLKPRLSKAPEGEWSCHLCQKEFGAKASLPAGQ</sequence>
<name>A0A0N5AKN5_9BILA</name>
<dbReference type="InterPro" id="IPR001965">
    <property type="entry name" value="Znf_PHD"/>
</dbReference>
<dbReference type="CDD" id="cd15530">
    <property type="entry name" value="PHD2_d4"/>
    <property type="match status" value="1"/>
</dbReference>
<comment type="similarity">
    <text evidence="2">Belongs to the requiem/DPF family.</text>
</comment>
<dbReference type="GO" id="GO:0008270">
    <property type="term" value="F:zinc ion binding"/>
    <property type="evidence" value="ECO:0007669"/>
    <property type="project" value="UniProtKB-KW"/>
</dbReference>
<evidence type="ECO:0000256" key="4">
    <source>
        <dbReference type="ARBA" id="ARBA00022737"/>
    </source>
</evidence>
<dbReference type="PROSITE" id="PS00028">
    <property type="entry name" value="ZINC_FINGER_C2H2_1"/>
    <property type="match status" value="1"/>
</dbReference>
<feature type="domain" description="PHD-type" evidence="12">
    <location>
        <begin position="318"/>
        <end position="368"/>
    </location>
</feature>
<dbReference type="InterPro" id="IPR011011">
    <property type="entry name" value="Znf_FYVE_PHD"/>
</dbReference>
<feature type="compositionally biased region" description="Polar residues" evidence="11">
    <location>
        <begin position="1"/>
        <end position="10"/>
    </location>
</feature>
<dbReference type="InterPro" id="IPR025750">
    <property type="entry name" value="DPF1-3_N"/>
</dbReference>
<dbReference type="SMART" id="SM00249">
    <property type="entry name" value="PHD"/>
    <property type="match status" value="2"/>
</dbReference>
<dbReference type="GO" id="GO:0071565">
    <property type="term" value="C:nBAF complex"/>
    <property type="evidence" value="ECO:0007669"/>
    <property type="project" value="TreeGrafter"/>
</dbReference>
<evidence type="ECO:0000259" key="12">
    <source>
        <dbReference type="PROSITE" id="PS50016"/>
    </source>
</evidence>
<evidence type="ECO:0000256" key="7">
    <source>
        <dbReference type="ARBA" id="ARBA00023015"/>
    </source>
</evidence>
<organism evidence="13 14">
    <name type="scientific">Syphacia muris</name>
    <dbReference type="NCBI Taxonomy" id="451379"/>
    <lineage>
        <taxon>Eukaryota</taxon>
        <taxon>Metazoa</taxon>
        <taxon>Ecdysozoa</taxon>
        <taxon>Nematoda</taxon>
        <taxon>Chromadorea</taxon>
        <taxon>Rhabditida</taxon>
        <taxon>Spirurina</taxon>
        <taxon>Oxyuridomorpha</taxon>
        <taxon>Oxyuroidea</taxon>
        <taxon>Oxyuridae</taxon>
        <taxon>Syphacia</taxon>
    </lineage>
</organism>
<keyword evidence="6" id="KW-0862">Zinc</keyword>
<dbReference type="STRING" id="451379.A0A0N5AKN5"/>
<feature type="compositionally biased region" description="Polar residues" evidence="11">
    <location>
        <begin position="183"/>
        <end position="196"/>
    </location>
</feature>
<dbReference type="SUPFAM" id="SSF57667">
    <property type="entry name" value="beta-beta-alpha zinc fingers"/>
    <property type="match status" value="1"/>
</dbReference>
<evidence type="ECO:0000256" key="6">
    <source>
        <dbReference type="ARBA" id="ARBA00022833"/>
    </source>
</evidence>
<evidence type="ECO:0000256" key="3">
    <source>
        <dbReference type="ARBA" id="ARBA00022723"/>
    </source>
</evidence>
<dbReference type="Pfam" id="PF14051">
    <property type="entry name" value="DPF1-3_N"/>
    <property type="match status" value="1"/>
</dbReference>
<dbReference type="GO" id="GO:0007399">
    <property type="term" value="P:nervous system development"/>
    <property type="evidence" value="ECO:0007669"/>
    <property type="project" value="TreeGrafter"/>
</dbReference>
<evidence type="ECO:0000256" key="1">
    <source>
        <dbReference type="ARBA" id="ARBA00004123"/>
    </source>
</evidence>
<keyword evidence="8" id="KW-0804">Transcription</keyword>
<dbReference type="InterPro" id="IPR013087">
    <property type="entry name" value="Znf_C2H2_type"/>
</dbReference>
<reference evidence="14" key="1">
    <citation type="submission" date="2017-02" db="UniProtKB">
        <authorList>
            <consortium name="WormBaseParasite"/>
        </authorList>
    </citation>
    <scope>IDENTIFICATION</scope>
</reference>